<comment type="caution">
    <text evidence="1">The sequence shown here is derived from an EMBL/GenBank/DDBJ whole genome shotgun (WGS) entry which is preliminary data.</text>
</comment>
<dbReference type="EMBL" id="BMAW01120051">
    <property type="protein sequence ID" value="GFT87548.1"/>
    <property type="molecule type" value="Genomic_DNA"/>
</dbReference>
<keyword evidence="2" id="KW-1185">Reference proteome</keyword>
<evidence type="ECO:0000313" key="2">
    <source>
        <dbReference type="Proteomes" id="UP000887013"/>
    </source>
</evidence>
<proteinExistence type="predicted"/>
<name>A0A8X6U988_NEPPI</name>
<evidence type="ECO:0000313" key="1">
    <source>
        <dbReference type="EMBL" id="GFT87548.1"/>
    </source>
</evidence>
<organism evidence="1 2">
    <name type="scientific">Nephila pilipes</name>
    <name type="common">Giant wood spider</name>
    <name type="synonym">Nephila maculata</name>
    <dbReference type="NCBI Taxonomy" id="299642"/>
    <lineage>
        <taxon>Eukaryota</taxon>
        <taxon>Metazoa</taxon>
        <taxon>Ecdysozoa</taxon>
        <taxon>Arthropoda</taxon>
        <taxon>Chelicerata</taxon>
        <taxon>Arachnida</taxon>
        <taxon>Araneae</taxon>
        <taxon>Araneomorphae</taxon>
        <taxon>Entelegynae</taxon>
        <taxon>Araneoidea</taxon>
        <taxon>Nephilidae</taxon>
        <taxon>Nephila</taxon>
    </lineage>
</organism>
<dbReference type="Proteomes" id="UP000887013">
    <property type="component" value="Unassembled WGS sequence"/>
</dbReference>
<accession>A0A8X6U988</accession>
<reference evidence="1" key="1">
    <citation type="submission" date="2020-08" db="EMBL/GenBank/DDBJ databases">
        <title>Multicomponent nature underlies the extraordinary mechanical properties of spider dragline silk.</title>
        <authorList>
            <person name="Kono N."/>
            <person name="Nakamura H."/>
            <person name="Mori M."/>
            <person name="Yoshida Y."/>
            <person name="Ohtoshi R."/>
            <person name="Malay A.D."/>
            <person name="Moran D.A.P."/>
            <person name="Tomita M."/>
            <person name="Numata K."/>
            <person name="Arakawa K."/>
        </authorList>
    </citation>
    <scope>NUCLEOTIDE SEQUENCE</scope>
</reference>
<feature type="non-terminal residue" evidence="1">
    <location>
        <position position="1"/>
    </location>
</feature>
<protein>
    <submittedName>
        <fullName evidence="1">Uncharacterized protein</fullName>
    </submittedName>
</protein>
<dbReference type="AlphaFoldDB" id="A0A8X6U988"/>
<gene>
    <name evidence="1" type="ORF">NPIL_409821</name>
</gene>
<sequence length="46" mass="5334">IWLMCPARYLANLYSTIELVQIDPKAIKDTCSTNTKRALLRKRLVI</sequence>